<reference evidence="2 3" key="1">
    <citation type="submission" date="2017-12" db="EMBL/GenBank/DDBJ databases">
        <title>Comparative genomics of Botrytis spp.</title>
        <authorList>
            <person name="Valero-Jimenez C.A."/>
            <person name="Tapia P."/>
            <person name="Veloso J."/>
            <person name="Silva-Moreno E."/>
            <person name="Staats M."/>
            <person name="Valdes J.H."/>
            <person name="Van Kan J.A.L."/>
        </authorList>
    </citation>
    <scope>NUCLEOTIDE SEQUENCE [LARGE SCALE GENOMIC DNA]</scope>
    <source>
        <strain evidence="2 3">MUCL435</strain>
    </source>
</reference>
<accession>A0A4V4HV20</accession>
<dbReference type="AlphaFoldDB" id="A0A4V4HV20"/>
<feature type="transmembrane region" description="Helical" evidence="1">
    <location>
        <begin position="339"/>
        <end position="357"/>
    </location>
</feature>
<comment type="caution">
    <text evidence="2">The sequence shown here is derived from an EMBL/GenBank/DDBJ whole genome shotgun (WGS) entry which is preliminary data.</text>
</comment>
<dbReference type="Proteomes" id="UP000308671">
    <property type="component" value="Unassembled WGS sequence"/>
</dbReference>
<keyword evidence="3" id="KW-1185">Reference proteome</keyword>
<organism evidence="2 3">
    <name type="scientific">Botrytis galanthina</name>
    <dbReference type="NCBI Taxonomy" id="278940"/>
    <lineage>
        <taxon>Eukaryota</taxon>
        <taxon>Fungi</taxon>
        <taxon>Dikarya</taxon>
        <taxon>Ascomycota</taxon>
        <taxon>Pezizomycotina</taxon>
        <taxon>Leotiomycetes</taxon>
        <taxon>Helotiales</taxon>
        <taxon>Sclerotiniaceae</taxon>
        <taxon>Botrytis</taxon>
    </lineage>
</organism>
<dbReference type="EMBL" id="PQXL01000108">
    <property type="protein sequence ID" value="THV51516.1"/>
    <property type="molecule type" value="Genomic_DNA"/>
</dbReference>
<evidence type="ECO:0000313" key="3">
    <source>
        <dbReference type="Proteomes" id="UP000308671"/>
    </source>
</evidence>
<feature type="transmembrane region" description="Helical" evidence="1">
    <location>
        <begin position="291"/>
        <end position="318"/>
    </location>
</feature>
<name>A0A4V4HV20_9HELO</name>
<keyword evidence="1" id="KW-1133">Transmembrane helix</keyword>
<dbReference type="OrthoDB" id="4586224at2759"/>
<feature type="transmembrane region" description="Helical" evidence="1">
    <location>
        <begin position="25"/>
        <end position="50"/>
    </location>
</feature>
<sequence length="448" mass="49259">MNGNFPYNGVLPFTYQASGILFADWINLLTLCLAPLIVHIVAGVPSPVYLSSPRPRWHERLGHYNPTSILWRYFSIIDRRARSRAWNSADMAASNAHFWTSSGWDGSENMMRKSRRFCTRIPSSPHAVWVSKTSAETIATVLQGLQAAWQLVGGLNGGGYSNTISLGTVFAPLAICGLIRLPAAVWISDDYSYVDLDFDADGDGDNDPEMEICDGYSLTNTLKPRKSPTSRTLLSLGLLEPFPVHSLDLHSPRSWRGITVRILFLLPLLALLVLALLYLTPFQTSSDPSNIFFTLTQFLVAIFFTIFLVCSIPIYTFYFLTNNSTTTIIPCVTSLWYKIYTALLFACILGLVCVAGLETRATPCGLYTTTPPGFFDMVVCGGLSVARNGAVEGIASGLPFGVAWRNSTSEEMGSGVLYMWEFDGWCKIGMKGDVIEAFLPANFSSFGG</sequence>
<feature type="transmembrane region" description="Helical" evidence="1">
    <location>
        <begin position="258"/>
        <end position="279"/>
    </location>
</feature>
<evidence type="ECO:0000256" key="1">
    <source>
        <dbReference type="SAM" id="Phobius"/>
    </source>
</evidence>
<protein>
    <submittedName>
        <fullName evidence="2">Uncharacterized protein</fullName>
    </submittedName>
</protein>
<keyword evidence="1" id="KW-0812">Transmembrane</keyword>
<gene>
    <name evidence="2" type="ORF">BGAL_0108g00120</name>
</gene>
<evidence type="ECO:0000313" key="2">
    <source>
        <dbReference type="EMBL" id="THV51516.1"/>
    </source>
</evidence>
<keyword evidence="1" id="KW-0472">Membrane</keyword>
<proteinExistence type="predicted"/>